<evidence type="ECO:0000313" key="3">
    <source>
        <dbReference type="Proteomes" id="UP000000271"/>
    </source>
</evidence>
<dbReference type="AlphaFoldDB" id="D6XYZ0"/>
<dbReference type="EMBL" id="CP001791">
    <property type="protein sequence ID" value="ADH98298.1"/>
    <property type="molecule type" value="Genomic_DNA"/>
</dbReference>
<sequence length="375" mass="42012">MGTHAVVSASSSHRWLYCTPSARLEQAFEDTSGEAAKEGTAAHELAEHKIRSALKIPSERPTSVYDSEELEQFTDGYVQYVLDVIAEVQEACRDPMILIEQRLNFSHYVPEGFGTGDCVIIADGTLHVIDFKYGQNVIVEAEENPQMKLYALGALAIADHLYDVANVMMTIYQPRRHHISTFHCSTEALYQWADEELKPKAALAFQGKGPFCSGEWCQFCRAQVRCRAKAEEKLALASYEFVNPNLLTDEEIADVLKRIEDLASWGQKVKTYAINASINQGKQWPGFKLVAGKSQRKYRDEQAVARALHEAGHEDVYKQSLLPLTKLEKKLGRTAFQDLVGPHLTRSTTKPTLVPVSDERPESLIGTAKSDFMEE</sequence>
<evidence type="ECO:0000313" key="2">
    <source>
        <dbReference type="EMBL" id="ADH98298.1"/>
    </source>
</evidence>
<dbReference type="RefSeq" id="WP_013171727.1">
    <property type="nucleotide sequence ID" value="NC_014219.1"/>
</dbReference>
<evidence type="ECO:0008006" key="4">
    <source>
        <dbReference type="Google" id="ProtNLM"/>
    </source>
</evidence>
<name>D6XYZ0_BACIE</name>
<organism evidence="2 3">
    <name type="scientific">Bacillus selenitireducens (strain ATCC 700615 / DSM 15326 / MLS10)</name>
    <dbReference type="NCBI Taxonomy" id="439292"/>
    <lineage>
        <taxon>Bacteria</taxon>
        <taxon>Bacillati</taxon>
        <taxon>Bacillota</taxon>
        <taxon>Bacilli</taxon>
        <taxon>Bacillales</taxon>
        <taxon>Bacillaceae</taxon>
        <taxon>Salisediminibacterium</taxon>
    </lineage>
</organism>
<dbReference type="Proteomes" id="UP000000271">
    <property type="component" value="Chromosome"/>
</dbReference>
<accession>D6XYZ0</accession>
<gene>
    <name evidence="2" type="ordered locus">Bsel_0769</name>
</gene>
<dbReference type="HOGENOM" id="CLU_043122_1_1_9"/>
<dbReference type="Gene3D" id="3.90.320.10">
    <property type="match status" value="1"/>
</dbReference>
<dbReference type="KEGG" id="bse:Bsel_0769"/>
<dbReference type="InterPro" id="IPR021229">
    <property type="entry name" value="DUF2800"/>
</dbReference>
<dbReference type="OrthoDB" id="9766061at2"/>
<reference evidence="2" key="1">
    <citation type="submission" date="2009-10" db="EMBL/GenBank/DDBJ databases">
        <title>Complete sequence of Bacillus selenitireducens MLS10.</title>
        <authorList>
            <consortium name="US DOE Joint Genome Institute"/>
            <person name="Lucas S."/>
            <person name="Copeland A."/>
            <person name="Lapidus A."/>
            <person name="Glavina del Rio T."/>
            <person name="Dalin E."/>
            <person name="Tice H."/>
            <person name="Bruce D."/>
            <person name="Goodwin L."/>
            <person name="Pitluck S."/>
            <person name="Sims D."/>
            <person name="Brettin T."/>
            <person name="Detter J.C."/>
            <person name="Han C."/>
            <person name="Larimer F."/>
            <person name="Land M."/>
            <person name="Hauser L."/>
            <person name="Kyrpides N."/>
            <person name="Ovchinnikova G."/>
            <person name="Stolz J."/>
        </authorList>
    </citation>
    <scope>NUCLEOTIDE SEQUENCE [LARGE SCALE GENOMIC DNA]</scope>
    <source>
        <strain evidence="2">MLS10</strain>
    </source>
</reference>
<dbReference type="Pfam" id="PF10926">
    <property type="entry name" value="DUF2800"/>
    <property type="match status" value="1"/>
</dbReference>
<dbReference type="STRING" id="439292.Bsel_0769"/>
<proteinExistence type="predicted"/>
<feature type="region of interest" description="Disordered" evidence="1">
    <location>
        <begin position="347"/>
        <end position="375"/>
    </location>
</feature>
<protein>
    <recommendedName>
        <fullName evidence="4">DUF2800 domain-containing protein</fullName>
    </recommendedName>
</protein>
<evidence type="ECO:0000256" key="1">
    <source>
        <dbReference type="SAM" id="MobiDB-lite"/>
    </source>
</evidence>
<dbReference type="eggNOG" id="COG2887">
    <property type="taxonomic scope" value="Bacteria"/>
</dbReference>
<dbReference type="InterPro" id="IPR011604">
    <property type="entry name" value="PDDEXK-like_dom_sf"/>
</dbReference>
<keyword evidence="3" id="KW-1185">Reference proteome</keyword>